<dbReference type="InterPro" id="IPR001878">
    <property type="entry name" value="Znf_CCHC"/>
</dbReference>
<evidence type="ECO:0000313" key="6">
    <source>
        <dbReference type="Proteomes" id="UP000507470"/>
    </source>
</evidence>
<feature type="compositionally biased region" description="Basic and acidic residues" evidence="3">
    <location>
        <begin position="1"/>
        <end position="14"/>
    </location>
</feature>
<reference evidence="5 6" key="1">
    <citation type="submission" date="2020-06" db="EMBL/GenBank/DDBJ databases">
        <authorList>
            <person name="Li R."/>
            <person name="Bekaert M."/>
        </authorList>
    </citation>
    <scope>NUCLEOTIDE SEQUENCE [LARGE SCALE GENOMIC DNA]</scope>
    <source>
        <strain evidence="6">wild</strain>
    </source>
</reference>
<feature type="compositionally biased region" description="Polar residues" evidence="3">
    <location>
        <begin position="246"/>
        <end position="261"/>
    </location>
</feature>
<gene>
    <name evidence="5" type="ORF">MCOR_18984</name>
</gene>
<dbReference type="SMART" id="SM00343">
    <property type="entry name" value="ZnF_C2HC"/>
    <property type="match status" value="2"/>
</dbReference>
<dbReference type="EMBL" id="CACVKT020003356">
    <property type="protein sequence ID" value="CAC5383219.1"/>
    <property type="molecule type" value="Genomic_DNA"/>
</dbReference>
<dbReference type="Pfam" id="PF00098">
    <property type="entry name" value="zf-CCHC"/>
    <property type="match status" value="2"/>
</dbReference>
<evidence type="ECO:0000256" key="1">
    <source>
        <dbReference type="PROSITE-ProRule" id="PRU00047"/>
    </source>
</evidence>
<organism evidence="5 6">
    <name type="scientific">Mytilus coruscus</name>
    <name type="common">Sea mussel</name>
    <dbReference type="NCBI Taxonomy" id="42192"/>
    <lineage>
        <taxon>Eukaryota</taxon>
        <taxon>Metazoa</taxon>
        <taxon>Spiralia</taxon>
        <taxon>Lophotrochozoa</taxon>
        <taxon>Mollusca</taxon>
        <taxon>Bivalvia</taxon>
        <taxon>Autobranchia</taxon>
        <taxon>Pteriomorphia</taxon>
        <taxon>Mytilida</taxon>
        <taxon>Mytiloidea</taxon>
        <taxon>Mytilidae</taxon>
        <taxon>Mytilinae</taxon>
        <taxon>Mytilus</taxon>
    </lineage>
</organism>
<dbReference type="PROSITE" id="PS50158">
    <property type="entry name" value="ZF_CCHC"/>
    <property type="match status" value="2"/>
</dbReference>
<feature type="compositionally biased region" description="Polar residues" evidence="3">
    <location>
        <begin position="25"/>
        <end position="34"/>
    </location>
</feature>
<sequence length="272" mass="30639">MYGERQDNRGDDTRQTPARAYGDRQPQNPYNQGYTPVPPQGVTAGGSYGQQAYPMPHNEDRPRENTRGPDSRGGARGTLGGISKAIYGKPNRREVRLVMGGRYEDHSEVFHEYQVPQVRATMAPERAPASTWKSELENTNKKFENKLGQVHEKLDDMMDQFRKLLTRPTARSPSLGGRPATGECFPCGERGHFKRDCPKFRGRSQSRSPSPYRGSGWESVCYHCYKPGHLRNECPDRRSKERTVTFADQTRTTPNPLNSNGAAPEARASPRK</sequence>
<feature type="coiled-coil region" evidence="2">
    <location>
        <begin position="133"/>
        <end position="160"/>
    </location>
</feature>
<feature type="compositionally biased region" description="Basic and acidic residues" evidence="3">
    <location>
        <begin position="57"/>
        <end position="70"/>
    </location>
</feature>
<dbReference type="OrthoDB" id="7608935at2759"/>
<dbReference type="SUPFAM" id="SSF57756">
    <property type="entry name" value="Retrovirus zinc finger-like domains"/>
    <property type="match status" value="1"/>
</dbReference>
<feature type="region of interest" description="Disordered" evidence="3">
    <location>
        <begin position="196"/>
        <end position="215"/>
    </location>
</feature>
<dbReference type="InterPro" id="IPR036875">
    <property type="entry name" value="Znf_CCHC_sf"/>
</dbReference>
<evidence type="ECO:0000313" key="5">
    <source>
        <dbReference type="EMBL" id="CAC5383219.1"/>
    </source>
</evidence>
<feature type="domain" description="CCHC-type" evidence="4">
    <location>
        <begin position="221"/>
        <end position="236"/>
    </location>
</feature>
<dbReference type="Gene3D" id="4.10.60.10">
    <property type="entry name" value="Zinc finger, CCHC-type"/>
    <property type="match status" value="2"/>
</dbReference>
<keyword evidence="2" id="KW-0175">Coiled coil</keyword>
<keyword evidence="1" id="KW-0479">Metal-binding</keyword>
<accession>A0A6J8BKK8</accession>
<proteinExistence type="predicted"/>
<feature type="domain" description="CCHC-type" evidence="4">
    <location>
        <begin position="184"/>
        <end position="199"/>
    </location>
</feature>
<keyword evidence="1" id="KW-0863">Zinc-finger</keyword>
<evidence type="ECO:0000256" key="3">
    <source>
        <dbReference type="SAM" id="MobiDB-lite"/>
    </source>
</evidence>
<keyword evidence="1" id="KW-0862">Zinc</keyword>
<protein>
    <recommendedName>
        <fullName evidence="4">CCHC-type domain-containing protein</fullName>
    </recommendedName>
</protein>
<dbReference type="Proteomes" id="UP000507470">
    <property type="component" value="Unassembled WGS sequence"/>
</dbReference>
<evidence type="ECO:0000259" key="4">
    <source>
        <dbReference type="PROSITE" id="PS50158"/>
    </source>
</evidence>
<dbReference type="GO" id="GO:0008270">
    <property type="term" value="F:zinc ion binding"/>
    <property type="evidence" value="ECO:0007669"/>
    <property type="project" value="UniProtKB-KW"/>
</dbReference>
<evidence type="ECO:0000256" key="2">
    <source>
        <dbReference type="SAM" id="Coils"/>
    </source>
</evidence>
<feature type="region of interest" description="Disordered" evidence="3">
    <location>
        <begin position="232"/>
        <end position="272"/>
    </location>
</feature>
<feature type="compositionally biased region" description="Basic and acidic residues" evidence="3">
    <location>
        <begin position="232"/>
        <end position="243"/>
    </location>
</feature>
<feature type="region of interest" description="Disordered" evidence="3">
    <location>
        <begin position="1"/>
        <end position="90"/>
    </location>
</feature>
<dbReference type="GO" id="GO:0003676">
    <property type="term" value="F:nucleic acid binding"/>
    <property type="evidence" value="ECO:0007669"/>
    <property type="project" value="InterPro"/>
</dbReference>
<dbReference type="AlphaFoldDB" id="A0A6J8BKK8"/>
<name>A0A6J8BKK8_MYTCO</name>
<keyword evidence="6" id="KW-1185">Reference proteome</keyword>